<dbReference type="FunFam" id="1.10.10.60:FF:000010">
    <property type="entry name" value="Transcriptional activator Myb isoform A"/>
    <property type="match status" value="1"/>
</dbReference>
<feature type="domain" description="HTH myb-type" evidence="5">
    <location>
        <begin position="98"/>
        <end position="150"/>
    </location>
</feature>
<dbReference type="PANTHER" id="PTHR45614:SF25">
    <property type="entry name" value="MYB PROTEIN"/>
    <property type="match status" value="1"/>
</dbReference>
<dbReference type="PROSITE" id="PS51294">
    <property type="entry name" value="HTH_MYB"/>
    <property type="match status" value="2"/>
</dbReference>
<sequence>MHTNMSNSYVFEREQRDIQKSTDGLNFKDLHVETYKRSMLNNQDNNFFGTENGSDSDDTTDTTSHSMSDEYTPASHAHENRDWPLPQSCPQKRSQGLIKKQAWTAAEDQKLMELVTQHGPLCWSEIAKGLKGRVGKQCRERWHNHLSPEVRKDTFSEEEDRMILEAVAVHGTKWSLIVKMIPGRTDNAIKNRWNSTVRKVVRVRRATGVADVDEDAAPDLSGLTASELARHLLATDMPAALRMAAPASSAKRKLVMVGEEQKRSSRPRPALSVGLVRHAAPADTSFAREDKNILVATPVALNVEGADTQSEVWRPESILATPLRLPQTGRRVSAQTLDDAHALLSLSIPRLAPTSLMAY</sequence>
<proteinExistence type="predicted"/>
<dbReference type="PROSITE" id="PS50090">
    <property type="entry name" value="MYB_LIKE"/>
    <property type="match status" value="2"/>
</dbReference>
<protein>
    <submittedName>
        <fullName evidence="6">Uncharacterized protein</fullName>
    </submittedName>
</protein>
<evidence type="ECO:0000256" key="1">
    <source>
        <dbReference type="ARBA" id="ARBA00022737"/>
    </source>
</evidence>
<evidence type="ECO:0000256" key="3">
    <source>
        <dbReference type="SAM" id="MobiDB-lite"/>
    </source>
</evidence>
<organism evidence="6">
    <name type="scientific">Chrysotila carterae</name>
    <name type="common">Marine alga</name>
    <name type="synonym">Syracosphaera carterae</name>
    <dbReference type="NCBI Taxonomy" id="13221"/>
    <lineage>
        <taxon>Eukaryota</taxon>
        <taxon>Haptista</taxon>
        <taxon>Haptophyta</taxon>
        <taxon>Prymnesiophyceae</taxon>
        <taxon>Isochrysidales</taxon>
        <taxon>Isochrysidaceae</taxon>
        <taxon>Chrysotila</taxon>
    </lineage>
</organism>
<gene>
    <name evidence="6" type="ORF">PCAR00345_LOCUS2802</name>
</gene>
<dbReference type="GO" id="GO:0000978">
    <property type="term" value="F:RNA polymerase II cis-regulatory region sequence-specific DNA binding"/>
    <property type="evidence" value="ECO:0007669"/>
    <property type="project" value="TreeGrafter"/>
</dbReference>
<accession>A0A7S4B0W8</accession>
<evidence type="ECO:0000259" key="4">
    <source>
        <dbReference type="PROSITE" id="PS50090"/>
    </source>
</evidence>
<dbReference type="InterPro" id="IPR001005">
    <property type="entry name" value="SANT/Myb"/>
</dbReference>
<dbReference type="PANTHER" id="PTHR45614">
    <property type="entry name" value="MYB PROTEIN-RELATED"/>
    <property type="match status" value="1"/>
</dbReference>
<dbReference type="EMBL" id="HBIZ01004946">
    <property type="protein sequence ID" value="CAE0750217.1"/>
    <property type="molecule type" value="Transcribed_RNA"/>
</dbReference>
<feature type="region of interest" description="Disordered" evidence="3">
    <location>
        <begin position="42"/>
        <end position="96"/>
    </location>
</feature>
<dbReference type="GO" id="GO:0000981">
    <property type="term" value="F:DNA-binding transcription factor activity, RNA polymerase II-specific"/>
    <property type="evidence" value="ECO:0007669"/>
    <property type="project" value="TreeGrafter"/>
</dbReference>
<dbReference type="GO" id="GO:0045944">
    <property type="term" value="P:positive regulation of transcription by RNA polymerase II"/>
    <property type="evidence" value="ECO:0007669"/>
    <property type="project" value="TreeGrafter"/>
</dbReference>
<dbReference type="GO" id="GO:0005634">
    <property type="term" value="C:nucleus"/>
    <property type="evidence" value="ECO:0007669"/>
    <property type="project" value="TreeGrafter"/>
</dbReference>
<name>A0A7S4B0W8_CHRCT</name>
<feature type="domain" description="Myb-like" evidence="4">
    <location>
        <begin position="147"/>
        <end position="197"/>
    </location>
</feature>
<feature type="domain" description="Myb-like" evidence="4">
    <location>
        <begin position="95"/>
        <end position="146"/>
    </location>
</feature>
<keyword evidence="2" id="KW-0238">DNA-binding</keyword>
<dbReference type="AlphaFoldDB" id="A0A7S4B0W8"/>
<dbReference type="SUPFAM" id="SSF46689">
    <property type="entry name" value="Homeodomain-like"/>
    <property type="match status" value="1"/>
</dbReference>
<evidence type="ECO:0000313" key="6">
    <source>
        <dbReference type="EMBL" id="CAE0750217.1"/>
    </source>
</evidence>
<reference evidence="6" key="1">
    <citation type="submission" date="2021-01" db="EMBL/GenBank/DDBJ databases">
        <authorList>
            <person name="Corre E."/>
            <person name="Pelletier E."/>
            <person name="Niang G."/>
            <person name="Scheremetjew M."/>
            <person name="Finn R."/>
            <person name="Kale V."/>
            <person name="Holt S."/>
            <person name="Cochrane G."/>
            <person name="Meng A."/>
            <person name="Brown T."/>
            <person name="Cohen L."/>
        </authorList>
    </citation>
    <scope>NUCLEOTIDE SEQUENCE</scope>
    <source>
        <strain evidence="6">CCMP645</strain>
    </source>
</reference>
<dbReference type="InterPro" id="IPR009057">
    <property type="entry name" value="Homeodomain-like_sf"/>
</dbReference>
<dbReference type="InterPro" id="IPR017930">
    <property type="entry name" value="Myb_dom"/>
</dbReference>
<dbReference type="SMART" id="SM00717">
    <property type="entry name" value="SANT"/>
    <property type="match status" value="2"/>
</dbReference>
<dbReference type="InterPro" id="IPR050560">
    <property type="entry name" value="MYB_TF"/>
</dbReference>
<evidence type="ECO:0000259" key="5">
    <source>
        <dbReference type="PROSITE" id="PS51294"/>
    </source>
</evidence>
<dbReference type="GO" id="GO:0000278">
    <property type="term" value="P:mitotic cell cycle"/>
    <property type="evidence" value="ECO:0007669"/>
    <property type="project" value="TreeGrafter"/>
</dbReference>
<keyword evidence="1" id="KW-0677">Repeat</keyword>
<feature type="compositionally biased region" description="Polar residues" evidence="3">
    <location>
        <begin position="42"/>
        <end position="53"/>
    </location>
</feature>
<feature type="domain" description="HTH myb-type" evidence="5">
    <location>
        <begin position="151"/>
        <end position="201"/>
    </location>
</feature>
<dbReference type="Pfam" id="PF13921">
    <property type="entry name" value="Myb_DNA-bind_6"/>
    <property type="match status" value="1"/>
</dbReference>
<dbReference type="CDD" id="cd00167">
    <property type="entry name" value="SANT"/>
    <property type="match status" value="2"/>
</dbReference>
<evidence type="ECO:0000256" key="2">
    <source>
        <dbReference type="ARBA" id="ARBA00023125"/>
    </source>
</evidence>
<dbReference type="Gene3D" id="1.10.10.60">
    <property type="entry name" value="Homeodomain-like"/>
    <property type="match status" value="2"/>
</dbReference>